<dbReference type="PROSITE" id="PS50093">
    <property type="entry name" value="PKD"/>
    <property type="match status" value="4"/>
</dbReference>
<dbReference type="PRINTS" id="PR00500">
    <property type="entry name" value="POLYCYSTIN1"/>
</dbReference>
<dbReference type="InterPro" id="IPR002859">
    <property type="entry name" value="PKD/REJ-like"/>
</dbReference>
<dbReference type="InterPro" id="IPR042060">
    <property type="entry name" value="PLAT_polycystin1"/>
</dbReference>
<evidence type="ECO:0000256" key="12">
    <source>
        <dbReference type="SAM" id="MobiDB-lite"/>
    </source>
</evidence>
<dbReference type="OrthoDB" id="444119at2759"/>
<evidence type="ECO:0000256" key="2">
    <source>
        <dbReference type="ARBA" id="ARBA00004651"/>
    </source>
</evidence>
<accession>A0A7I8V9N9</accession>
<evidence type="ECO:0000259" key="15">
    <source>
        <dbReference type="PROSITE" id="PS50095"/>
    </source>
</evidence>
<feature type="compositionally biased region" description="Basic and acidic residues" evidence="12">
    <location>
        <begin position="2653"/>
        <end position="2663"/>
    </location>
</feature>
<dbReference type="InterPro" id="IPR022409">
    <property type="entry name" value="PKD/Chitinase_dom"/>
</dbReference>
<evidence type="ECO:0000256" key="6">
    <source>
        <dbReference type="ARBA" id="ARBA00022729"/>
    </source>
</evidence>
<evidence type="ECO:0000256" key="1">
    <source>
        <dbReference type="ARBA" id="ARBA00004138"/>
    </source>
</evidence>
<dbReference type="Pfam" id="PF20519">
    <property type="entry name" value="Polycystin_dom"/>
    <property type="match status" value="1"/>
</dbReference>
<dbReference type="PROSITE" id="PS50095">
    <property type="entry name" value="PLAT"/>
    <property type="match status" value="1"/>
</dbReference>
<keyword evidence="17" id="KW-1185">Reference proteome</keyword>
<dbReference type="PANTHER" id="PTHR10877">
    <property type="entry name" value="POLYCYSTIN FAMILY MEMBER"/>
    <property type="match status" value="1"/>
</dbReference>
<protein>
    <submittedName>
        <fullName evidence="16">DgyrCDS1737</fullName>
    </submittedName>
</protein>
<dbReference type="SUPFAM" id="SSF49299">
    <property type="entry name" value="PKD domain"/>
    <property type="match status" value="6"/>
</dbReference>
<dbReference type="CDD" id="cd00146">
    <property type="entry name" value="PKD"/>
    <property type="match status" value="4"/>
</dbReference>
<dbReference type="GO" id="GO:0005929">
    <property type="term" value="C:cilium"/>
    <property type="evidence" value="ECO:0007669"/>
    <property type="project" value="UniProtKB-SubCell"/>
</dbReference>
<dbReference type="InterPro" id="IPR013783">
    <property type="entry name" value="Ig-like_fold"/>
</dbReference>
<dbReference type="Pfam" id="PF01477">
    <property type="entry name" value="PLAT"/>
    <property type="match status" value="1"/>
</dbReference>
<comment type="caution">
    <text evidence="16">The sequence shown here is derived from an EMBL/GenBank/DDBJ whole genome shotgun (WGS) entry which is preliminary data.</text>
</comment>
<dbReference type="InterPro" id="IPR051223">
    <property type="entry name" value="Polycystin"/>
</dbReference>
<dbReference type="FunFam" id="2.60.60.20:FF:000022">
    <property type="entry name" value="Uncharacterized protein"/>
    <property type="match status" value="1"/>
</dbReference>
<dbReference type="Gene3D" id="2.60.60.20">
    <property type="entry name" value="PLAT/LH2 domain"/>
    <property type="match status" value="1"/>
</dbReference>
<feature type="transmembrane region" description="Helical" evidence="13">
    <location>
        <begin position="2544"/>
        <end position="2565"/>
    </location>
</feature>
<dbReference type="Gene3D" id="2.60.40.10">
    <property type="entry name" value="Immunoglobulins"/>
    <property type="match status" value="3"/>
</dbReference>
<keyword evidence="6" id="KW-0732">Signal</keyword>
<reference evidence="16 17" key="1">
    <citation type="submission" date="2020-08" db="EMBL/GenBank/DDBJ databases">
        <authorList>
            <person name="Hejnol A."/>
        </authorList>
    </citation>
    <scope>NUCLEOTIDE SEQUENCE [LARGE SCALE GENOMIC DNA]</scope>
</reference>
<dbReference type="Pfam" id="PF08016">
    <property type="entry name" value="PKD_channel"/>
    <property type="match status" value="1"/>
</dbReference>
<dbReference type="InterPro" id="IPR035986">
    <property type="entry name" value="PKD_dom_sf"/>
</dbReference>
<dbReference type="SMART" id="SM00303">
    <property type="entry name" value="GPS"/>
    <property type="match status" value="1"/>
</dbReference>
<dbReference type="InterPro" id="IPR001024">
    <property type="entry name" value="PLAT/LH2_dom"/>
</dbReference>
<comment type="similarity">
    <text evidence="3">Belongs to the polycystin family.</text>
</comment>
<dbReference type="InterPro" id="IPR036392">
    <property type="entry name" value="PLAT/LH2_dom_sf"/>
</dbReference>
<feature type="transmembrane region" description="Helical" evidence="13">
    <location>
        <begin position="2837"/>
        <end position="2854"/>
    </location>
</feature>
<dbReference type="InterPro" id="IPR000601">
    <property type="entry name" value="PKD_dom"/>
</dbReference>
<dbReference type="Gene3D" id="1.10.287.70">
    <property type="match status" value="1"/>
</dbReference>
<keyword evidence="5 13" id="KW-0812">Transmembrane</keyword>
<dbReference type="FunFam" id="1.10.287.70:FF:000086">
    <property type="entry name" value="Polycystic kidney disease 2"/>
    <property type="match status" value="1"/>
</dbReference>
<feature type="region of interest" description="Disordered" evidence="12">
    <location>
        <begin position="2652"/>
        <end position="2689"/>
    </location>
</feature>
<dbReference type="EMBL" id="CAJFCJ010000002">
    <property type="protein sequence ID" value="CAD5112526.1"/>
    <property type="molecule type" value="Genomic_DNA"/>
</dbReference>
<evidence type="ECO:0000256" key="10">
    <source>
        <dbReference type="ARBA" id="ARBA00023273"/>
    </source>
</evidence>
<dbReference type="PANTHER" id="PTHR10877:SF150">
    <property type="entry name" value="REJ DOMAIN-CONTAINING PROTEIN"/>
    <property type="match status" value="1"/>
</dbReference>
<evidence type="ECO:0000256" key="7">
    <source>
        <dbReference type="ARBA" id="ARBA00022989"/>
    </source>
</evidence>
<evidence type="ECO:0000313" key="16">
    <source>
        <dbReference type="EMBL" id="CAD5112526.1"/>
    </source>
</evidence>
<dbReference type="InterPro" id="IPR046791">
    <property type="entry name" value="Polycystin_dom"/>
</dbReference>
<organism evidence="16 17">
    <name type="scientific">Dimorphilus gyrociliatus</name>
    <dbReference type="NCBI Taxonomy" id="2664684"/>
    <lineage>
        <taxon>Eukaryota</taxon>
        <taxon>Metazoa</taxon>
        <taxon>Spiralia</taxon>
        <taxon>Lophotrochozoa</taxon>
        <taxon>Annelida</taxon>
        <taxon>Polychaeta</taxon>
        <taxon>Polychaeta incertae sedis</taxon>
        <taxon>Dinophilidae</taxon>
        <taxon>Dimorphilus</taxon>
    </lineage>
</organism>
<dbReference type="GO" id="GO:0005886">
    <property type="term" value="C:plasma membrane"/>
    <property type="evidence" value="ECO:0007669"/>
    <property type="project" value="UniProtKB-SubCell"/>
</dbReference>
<dbReference type="Proteomes" id="UP000549394">
    <property type="component" value="Unassembled WGS sequence"/>
</dbReference>
<dbReference type="SMART" id="SM00308">
    <property type="entry name" value="LH2"/>
    <property type="match status" value="1"/>
</dbReference>
<dbReference type="GO" id="GO:0005262">
    <property type="term" value="F:calcium channel activity"/>
    <property type="evidence" value="ECO:0007669"/>
    <property type="project" value="TreeGrafter"/>
</dbReference>
<evidence type="ECO:0000256" key="13">
    <source>
        <dbReference type="SAM" id="Phobius"/>
    </source>
</evidence>
<evidence type="ECO:0000256" key="3">
    <source>
        <dbReference type="ARBA" id="ARBA00007200"/>
    </source>
</evidence>
<evidence type="ECO:0000256" key="4">
    <source>
        <dbReference type="ARBA" id="ARBA00022475"/>
    </source>
</evidence>
<keyword evidence="9 13" id="KW-0472">Membrane</keyword>
<feature type="transmembrane region" description="Helical" evidence="13">
    <location>
        <begin position="3132"/>
        <end position="3150"/>
    </location>
</feature>
<feature type="domain" description="PKD" evidence="14">
    <location>
        <begin position="901"/>
        <end position="955"/>
    </location>
</feature>
<feature type="transmembrane region" description="Helical" evidence="13">
    <location>
        <begin position="2699"/>
        <end position="2725"/>
    </location>
</feature>
<feature type="domain" description="PKD" evidence="14">
    <location>
        <begin position="508"/>
        <end position="589"/>
    </location>
</feature>
<comment type="subcellular location">
    <subcellularLocation>
        <location evidence="2">Cell membrane</location>
        <topology evidence="2">Multi-pass membrane protein</topology>
    </subcellularLocation>
    <subcellularLocation>
        <location evidence="1">Cell projection</location>
        <location evidence="1">Cilium</location>
    </subcellularLocation>
</comment>
<dbReference type="SUPFAM" id="SSF49723">
    <property type="entry name" value="Lipase/lipooxygenase domain (PLAT/LH2 domain)"/>
    <property type="match status" value="1"/>
</dbReference>
<evidence type="ECO:0000256" key="5">
    <source>
        <dbReference type="ARBA" id="ARBA00022692"/>
    </source>
</evidence>
<gene>
    <name evidence="16" type="ORF">DGYR_LOCUS1654</name>
</gene>
<feature type="transmembrane region" description="Helical" evidence="13">
    <location>
        <begin position="2590"/>
        <end position="2611"/>
    </location>
</feature>
<feature type="transmembrane region" description="Helical" evidence="13">
    <location>
        <begin position="3000"/>
        <end position="3023"/>
    </location>
</feature>
<dbReference type="InterPro" id="IPR000203">
    <property type="entry name" value="GPS"/>
</dbReference>
<sequence>MCGGHKHISVYVAPLPIDELQIISRAGGIHRVWDKAEFKFDIAGGPPQVLYRVDYGDGDGFTGTNVTNMLSKYFGLPGEYIVTGEASDVHGLIPASKAATYILVQAPAKYVKIECPESVVTYSEFRCNVSVVSGSFMNIKVDWNDGIVESFPIADSVWFGAGPAIRQHSDIAESSVGGKTYVLPNSQFEETGVILAFEMWATQAGPIELIILRPVCGPSMSYCFKTNKCTSSPCEEYGSVTCSTGEQFCPVRGVCLASASSSCPSASNRYSTSLPVSYEVIKKWAYTIPSEGYNVMEITDGQFEVEMGDIIGFVTVGAGRIGTRSKDVTEVGDKVIATGTVTVGSVLSDLSQVTLTSPDERRHLLRAAASKPVNIIVFHTYTTSRQFDIRVNISNEYIPGFDTTSLGIYAQMGIDQVIADHVAVGGINKEVTFNILPHLGTNVTYRWNFGDSLTTVETTERTIKYTFNARNTYNVTVVAYNKLMSKTNVSTITIQGIVADVEVFSSVGETNKNHNFWLNMTGTDYVCNWSFGDGNENRSTWLSIPSNGGIMSHNYTIHGVLTLNVTCWNTISRDETLIPVYIYEPITNVVLTPSGTIRGDPYMFVIEYETGTDVSAELSVQSLSIDLAHNTALKQFSSSSQPSIPTVGRKLITGAVWNPLSRIEIKQNFSIEERITGFTAKVTPDKYEIIQGDSLDFTAQLFGGTSIRLVFDYGDGTSDSHSIPDLTRWTPGDEKTFTHKFSKPGIFTVNITASNFQSFFKSFEITVLNTVDNMTLESSSPAPFVEPEGLVYFWFLPATFPPVNAEVRFLDWGDNTTTTNKYVPFTMDKKTYMHPYKSTGNYNVKVHVKNKLSALFLTVTVKLQIPITNMILDVNPKHAPIGLPVNVGVRMDSGLGVRLIWHWGDGTNSDYKTRHGTTPGDYDYAEHIFSSIGTYKIAVTGYNDLGNTTIEYVIVAQHPVTDSFQFTSNAPLSYPPGDVDFTLTYPPLEILPTDASFTIDYGDEVTTKPAPLAFSSPSRSELFPYEYKKANGWIATIKIFNLASSKTLTASGGVFEKIANLKGKALFRPEVPVDSPDIVGFGPEENVFPFHRDVKFFMTSFGTVVKYLVSVSSGSALQICNKTTSPVTVSFPAVGTYDVRVTAWNPIGSVDWKTKIIIAEAILDLDVSDGLIRTKAGQSKEFKVVFGSIGTNTCLKLNFGDGSADVAYGTTADCNAAYSMTPKGSLTNPLKVFHVFDKNDYYTLKADAKSLLNSEVRTFSFTVSAADCAAPLVEIQDAVTKFSDARKVYRKDSFRLVGLTSIQCTATLDNVKTWSVEEIDSSTGVTKKKIDLSSLKSSETSELNIPARYLNYGLYKIFFNVKMDSKGIPDQSTFTSSAITYVQIRASPLIVQVMEGGMNVITRGFGQDITLDAAKNSIDPDNPENKQFDKFFWICKRSDGEYPRTKDGILAEKPLTRPYTLSELALLTDKTDRRGCFASQPPGKINITGGKLTFNTKNMLENETYNFYVKVFKGARSAYSYLHLRVVTGNPPNVLLECPFGGLCTPTSLGQRVNPTERLALRGTCTNCAEGQIYKHEWSLYREGLNNAWIRVGDFTQHIRGAASPEISISSSLFTKYLKTSSKVLNYRVKLALTPINGGTVGVSYTNLIINAPPARGSCSIEPKVGYVVQDTWNLTCKHWYDADGISYYQVVTKMKGYDAENTLYVGSSGITKLNVPQGPADDSYKVSVYVRITDGFGATVTKLVGIVQSKPLGSAALKKELKASEKIIKTLAADGDLRKSSVVYMKYASAMNTDREGDESYYANYGVEVSPVSTRLNIKTKPIVNDKVNETVREEKEAEKSKERNFRSEQRQTMLVSLASMPANTMKDLQLKASTLSEITKSPDELTRVSQQKLIESVEDSVKVLDKLVNEFAKTELLLCVTQLISTCADALESFGVTANYPLESDILESIDSVYYEYDTTIFKKRKRLDGINKDKQRRAFRVETNSLNQEEHAGVFEQKTRPAINSLIGILNKRVVLGEDPLVIRTNNFVASLIKNTADNTLAEPFVYGRTSLKLPSWCSLTNKVSSACNPKEIISARVLSYGFNPLTHVSNKDSVPPSISTIDVSILDSDGKEIPIRNSSEKIKLELELDPKTDDVKAAYINAKLGKQSLLLHKFNVNLSDSNINMEVIPDNPKVQFIGFLRYEKAPNFTETDVSFDYHFLFPSKLSDAIKNYKSVLDGKTTGNRVGVWYLGLRQLNTTDYDKYIPQNIPSYPLNGEGEFTTNYTIKISAVSCSFFDESARRWKNNGLNAKLQSSTRLACDSDHLTLFGGSLVVQPNTIDWSYVLKNLSFASNPTLYITEITIFVIFILAAIWARRKDKQDVMKLGVSPLKDNAPDDKYLYEIIFYTGMRKNAGTDSNVQFILSGEYDETDVRTVEEKERKIFRRGGVDAFLMATPSPLGQFSYMRIWHDNTGKGKYASWFLKHVVVVDLQTKEKSYFLANRWFAVEEDDGQVDRLLPVAGKEQMTEFGQQFSANTKKNLNDGHLWFSVVSRPPQSRFTRLQRVSCCLLLLYSTMLANAMFYGRGESQGGAQNALQLGPFALSPSQIYIGVVSNLIVFPVNLLVVTLFRKSRKKKKRTSRLQEAIQKNQQLASKKSKLSLQSLSVWETSTDDKPLEEVRPSETTPPPPHDTERTCSPSSSSAPIITQKKQKKPFSFPWWVCIVSWIILWLSVLTCAAVVTAYGITFGDDKSKKWITSMLISFIASIFFTQPIKVILVAVLVSLIFKNTNIDESEDEEDEEDYVLASDEQWLHKPDEHYAKPRKVPYKPPNPEVLEKARAERLKELEMYNVIREIAFYALFLWLLIIIGYSYRDTNSGTMKTSLVNHFIDVSKKNVKMVDFTEVKNKSHLLHWMENSLAPSLRAGDWYNGQKAFGQIGFASDRVSRIMGYATLRQLRVKPRQCHPVSQMRPLLRECNTKYSISDEDRTAHGTGWSKLNATTKAPPHYVYRSAEELEGYPYWAIQSVYPGGGYVIGLNMSLLDMQAKIRELRDELWIDRYSRALFIEFSVYNTGVNLFGICTLVAELIPDGGIVTSYRIEAVNLLSYFSGAMLFQVICEVFFVLFIVFFLVKEGRNLYKQRKLYFKQFWNYVEIGIIVFSISGICMYFYKLVQTNKILKKFKDTHGNGYMKLQYVGYWHEILMYMVGWTVFLATLKFIRLLRFNKRMSMLAATLKVGAKPLSQFAMLFLVVFFAYAQFFFLIYSQLMQTFATVIKSAETCLQMLLGRFNFNAMQEASPLLGPVFFFFYVITVAYILINMFLVILNESFSQVRRDLSKQSNDYELVEFMIRRLKTWTGMDKKKKGSKPVEPDYKSATKALQPGMPPANLDNFPEKVDRLLNCISKVYFDSDRFAAIFENGTGREQGKEGMKRLMQQHRIQKSLDMASKNIQRCHFPTLDETDTEKMNF</sequence>
<feature type="transmembrane region" description="Helical" evidence="13">
    <location>
        <begin position="2737"/>
        <end position="2768"/>
    </location>
</feature>
<evidence type="ECO:0000256" key="11">
    <source>
        <dbReference type="PROSITE-ProRule" id="PRU00152"/>
    </source>
</evidence>
<evidence type="ECO:0000256" key="9">
    <source>
        <dbReference type="ARBA" id="ARBA00023136"/>
    </source>
</evidence>
<feature type="transmembrane region" description="Helical" evidence="13">
    <location>
        <begin position="3044"/>
        <end position="3066"/>
    </location>
</feature>
<dbReference type="Pfam" id="PF00801">
    <property type="entry name" value="PKD"/>
    <property type="match status" value="4"/>
</dbReference>
<feature type="domain" description="PKD" evidence="14">
    <location>
        <begin position="694"/>
        <end position="755"/>
    </location>
</feature>
<evidence type="ECO:0000259" key="14">
    <source>
        <dbReference type="PROSITE" id="PS50093"/>
    </source>
</evidence>
<dbReference type="CDD" id="cd01752">
    <property type="entry name" value="PLAT_polycystin"/>
    <property type="match status" value="1"/>
</dbReference>
<name>A0A7I8V9N9_9ANNE</name>
<keyword evidence="10" id="KW-0966">Cell projection</keyword>
<feature type="region of interest" description="Disordered" evidence="12">
    <location>
        <begin position="3341"/>
        <end position="3360"/>
    </location>
</feature>
<feature type="transmembrane region" description="Helical" evidence="13">
    <location>
        <begin position="3222"/>
        <end position="3244"/>
    </location>
</feature>
<dbReference type="InterPro" id="IPR013122">
    <property type="entry name" value="PKD1_2_channel"/>
</dbReference>
<evidence type="ECO:0000313" key="17">
    <source>
        <dbReference type="Proteomes" id="UP000549394"/>
    </source>
</evidence>
<evidence type="ECO:0000256" key="8">
    <source>
        <dbReference type="ARBA" id="ARBA00023069"/>
    </source>
</evidence>
<feature type="transmembrane region" description="Helical" evidence="13">
    <location>
        <begin position="3182"/>
        <end position="3202"/>
    </location>
</feature>
<feature type="compositionally biased region" description="Polar residues" evidence="12">
    <location>
        <begin position="2677"/>
        <end position="2687"/>
    </location>
</feature>
<keyword evidence="4" id="KW-1003">Cell membrane</keyword>
<proteinExistence type="inferred from homology"/>
<feature type="transmembrane region" description="Helical" evidence="13">
    <location>
        <begin position="3086"/>
        <end position="3112"/>
    </location>
</feature>
<feature type="transmembrane region" description="Helical" evidence="13">
    <location>
        <begin position="2339"/>
        <end position="2357"/>
    </location>
</feature>
<dbReference type="Pfam" id="PF02010">
    <property type="entry name" value="REJ"/>
    <property type="match status" value="1"/>
</dbReference>
<feature type="domain" description="PLAT" evidence="15">
    <location>
        <begin position="2382"/>
        <end position="2501"/>
    </location>
</feature>
<dbReference type="SMART" id="SM00089">
    <property type="entry name" value="PKD"/>
    <property type="match status" value="5"/>
</dbReference>
<feature type="domain" description="PKD" evidence="14">
    <location>
        <begin position="440"/>
        <end position="495"/>
    </location>
</feature>
<dbReference type="InterPro" id="IPR000434">
    <property type="entry name" value="PC1"/>
</dbReference>
<dbReference type="GO" id="GO:0050982">
    <property type="term" value="P:detection of mechanical stimulus"/>
    <property type="evidence" value="ECO:0007669"/>
    <property type="project" value="TreeGrafter"/>
</dbReference>
<keyword evidence="8" id="KW-0969">Cilium</keyword>
<comment type="caution">
    <text evidence="11">Lacks conserved residue(s) required for the propagation of feature annotation.</text>
</comment>
<keyword evidence="7 13" id="KW-1133">Transmembrane helix</keyword>
<feature type="transmembrane region" description="Helical" evidence="13">
    <location>
        <begin position="3284"/>
        <end position="3305"/>
    </location>
</feature>